<dbReference type="GO" id="GO:0007165">
    <property type="term" value="P:signal transduction"/>
    <property type="evidence" value="ECO:0007669"/>
    <property type="project" value="UniProtKB-KW"/>
</dbReference>
<feature type="domain" description="Methyl-accepting transducer" evidence="9">
    <location>
        <begin position="276"/>
        <end position="512"/>
    </location>
</feature>
<evidence type="ECO:0000256" key="5">
    <source>
        <dbReference type="ARBA" id="ARBA00029447"/>
    </source>
</evidence>
<dbReference type="OrthoDB" id="107771at2"/>
<dbReference type="GO" id="GO:0005886">
    <property type="term" value="C:plasma membrane"/>
    <property type="evidence" value="ECO:0007669"/>
    <property type="project" value="UniProtKB-SubCell"/>
</dbReference>
<reference evidence="11 12" key="1">
    <citation type="submission" date="2016-10" db="EMBL/GenBank/DDBJ databases">
        <title>Draft genome sequences of four alkaliphilic bacteria belonging to the Anaerobacillus genus.</title>
        <authorList>
            <person name="Bassil N.M."/>
            <person name="Lloyd J.R."/>
        </authorList>
    </citation>
    <scope>NUCLEOTIDE SEQUENCE [LARGE SCALE GENOMIC DNA]</scope>
    <source>
        <strain evidence="11 12">DSM 15340</strain>
    </source>
</reference>
<protein>
    <recommendedName>
        <fullName evidence="13">Methyl-accepting chemotaxis protein</fullName>
    </recommendedName>
</protein>
<keyword evidence="12" id="KW-1185">Reference proteome</keyword>
<keyword evidence="7" id="KW-0175">Coiled coil</keyword>
<feature type="domain" description="HAMP" evidence="10">
    <location>
        <begin position="204"/>
        <end position="257"/>
    </location>
</feature>
<dbReference type="InterPro" id="IPR024478">
    <property type="entry name" value="HlyB_4HB_MCP"/>
</dbReference>
<proteinExistence type="inferred from homology"/>
<evidence type="ECO:0000256" key="4">
    <source>
        <dbReference type="ARBA" id="ARBA00023224"/>
    </source>
</evidence>
<dbReference type="SUPFAM" id="SSF58104">
    <property type="entry name" value="Methyl-accepting chemotaxis protein (MCP) signaling domain"/>
    <property type="match status" value="1"/>
</dbReference>
<evidence type="ECO:0000259" key="10">
    <source>
        <dbReference type="PROSITE" id="PS50885"/>
    </source>
</evidence>
<dbReference type="Pfam" id="PF12729">
    <property type="entry name" value="4HB_MCP_1"/>
    <property type="match status" value="1"/>
</dbReference>
<sequence length="562" mass="61542">MKLTVAKKLSFSFFALILFIAGIAGFSYYETNNVNSLYEELLDDRVLKEDLVQQMIIEIKDQQVTVRSYLLDSDEYYIDQFQLAVNNYNELSNHLEGIVDETGANYLAQLNQLQEQYEVIANEAILMKQEERTDDMISLLQNEGSPIIIKFAETSNQFLQYQQMMKDDFRELVNSSMVTLISTLLIVSTIALLFAAAVTYIISKQISKPVLAIANGAEKIANGDLTGETLQIKNRDELGRLAESFNKMHDNLKNMIFKVSDSANDLSASSEQLSASAEQTSSATNQIALSITNVSENLQNQSDHVDETNQTVGQMAVGIQQITNNVVAVTESATDVQQLSDEGSAKIKDGIKQMGLVNNKVSHSKKMVEELGVQSKEISQIVDLINNIADQTNLLALNAAIESARAGEAGRGFAVVADEVRKLAEKSTKSTKQISTIVEQIQLKIAAIVEAMDSGAHEVNKGVTAVNQTGEAFKKIQKAVNNTAGQMQDVSAAAQQLASGSDEVTKAMNDVRKLNHSITGQSQEVSVAAEEQLSSMEEVSHSANQLADMAEELQELVMSFKV</sequence>
<evidence type="ECO:0000256" key="3">
    <source>
        <dbReference type="ARBA" id="ARBA00023136"/>
    </source>
</evidence>
<dbReference type="Gene3D" id="6.10.340.10">
    <property type="match status" value="1"/>
</dbReference>
<evidence type="ECO:0000259" key="9">
    <source>
        <dbReference type="PROSITE" id="PS50111"/>
    </source>
</evidence>
<dbReference type="PROSITE" id="PS50111">
    <property type="entry name" value="CHEMOTAXIS_TRANSDUC_2"/>
    <property type="match status" value="1"/>
</dbReference>
<dbReference type="AlphaFoldDB" id="A0A1S2LND7"/>
<keyword evidence="8" id="KW-1133">Transmembrane helix</keyword>
<dbReference type="Pfam" id="PF00015">
    <property type="entry name" value="MCPsignal"/>
    <property type="match status" value="1"/>
</dbReference>
<evidence type="ECO:0000256" key="8">
    <source>
        <dbReference type="SAM" id="Phobius"/>
    </source>
</evidence>
<keyword evidence="8" id="KW-0812">Transmembrane</keyword>
<evidence type="ECO:0000256" key="7">
    <source>
        <dbReference type="SAM" id="Coils"/>
    </source>
</evidence>
<dbReference type="RefSeq" id="WP_071313242.1">
    <property type="nucleotide sequence ID" value="NZ_MLQQ01000018.1"/>
</dbReference>
<gene>
    <name evidence="11" type="ORF">BKP35_10245</name>
</gene>
<evidence type="ECO:0000256" key="2">
    <source>
        <dbReference type="ARBA" id="ARBA00022475"/>
    </source>
</evidence>
<evidence type="ECO:0000313" key="11">
    <source>
        <dbReference type="EMBL" id="OIJ12935.1"/>
    </source>
</evidence>
<keyword evidence="4 6" id="KW-0807">Transducer</keyword>
<keyword evidence="3 8" id="KW-0472">Membrane</keyword>
<evidence type="ECO:0008006" key="13">
    <source>
        <dbReference type="Google" id="ProtNLM"/>
    </source>
</evidence>
<dbReference type="PANTHER" id="PTHR32089">
    <property type="entry name" value="METHYL-ACCEPTING CHEMOTAXIS PROTEIN MCPB"/>
    <property type="match status" value="1"/>
</dbReference>
<dbReference type="InterPro" id="IPR004090">
    <property type="entry name" value="Chemotax_Me-accpt_rcpt"/>
</dbReference>
<accession>A0A1S2LND7</accession>
<dbReference type="PROSITE" id="PS50885">
    <property type="entry name" value="HAMP"/>
    <property type="match status" value="1"/>
</dbReference>
<dbReference type="InterPro" id="IPR004089">
    <property type="entry name" value="MCPsignal_dom"/>
</dbReference>
<dbReference type="PANTHER" id="PTHR32089:SF112">
    <property type="entry name" value="LYSOZYME-LIKE PROTEIN-RELATED"/>
    <property type="match status" value="1"/>
</dbReference>
<dbReference type="GO" id="GO:0004888">
    <property type="term" value="F:transmembrane signaling receptor activity"/>
    <property type="evidence" value="ECO:0007669"/>
    <property type="project" value="InterPro"/>
</dbReference>
<dbReference type="GO" id="GO:0006935">
    <property type="term" value="P:chemotaxis"/>
    <property type="evidence" value="ECO:0007669"/>
    <property type="project" value="InterPro"/>
</dbReference>
<evidence type="ECO:0000313" key="12">
    <source>
        <dbReference type="Proteomes" id="UP000180098"/>
    </source>
</evidence>
<dbReference type="CDD" id="cd06225">
    <property type="entry name" value="HAMP"/>
    <property type="match status" value="1"/>
</dbReference>
<comment type="similarity">
    <text evidence="5">Belongs to the methyl-accepting chemotaxis (MCP) protein family.</text>
</comment>
<dbReference type="Gene3D" id="1.10.287.950">
    <property type="entry name" value="Methyl-accepting chemotaxis protein"/>
    <property type="match status" value="1"/>
</dbReference>
<feature type="transmembrane region" description="Helical" evidence="8">
    <location>
        <begin position="177"/>
        <end position="202"/>
    </location>
</feature>
<dbReference type="Proteomes" id="UP000180098">
    <property type="component" value="Unassembled WGS sequence"/>
</dbReference>
<organism evidence="11 12">
    <name type="scientific">Anaerobacillus arseniciselenatis</name>
    <dbReference type="NCBI Taxonomy" id="85682"/>
    <lineage>
        <taxon>Bacteria</taxon>
        <taxon>Bacillati</taxon>
        <taxon>Bacillota</taxon>
        <taxon>Bacilli</taxon>
        <taxon>Bacillales</taxon>
        <taxon>Bacillaceae</taxon>
        <taxon>Anaerobacillus</taxon>
    </lineage>
</organism>
<dbReference type="CDD" id="cd11386">
    <property type="entry name" value="MCP_signal"/>
    <property type="match status" value="1"/>
</dbReference>
<evidence type="ECO:0000256" key="6">
    <source>
        <dbReference type="PROSITE-ProRule" id="PRU00284"/>
    </source>
</evidence>
<dbReference type="Pfam" id="PF00672">
    <property type="entry name" value="HAMP"/>
    <property type="match status" value="1"/>
</dbReference>
<name>A0A1S2LND7_9BACI</name>
<dbReference type="SMART" id="SM00283">
    <property type="entry name" value="MA"/>
    <property type="match status" value="1"/>
</dbReference>
<dbReference type="EMBL" id="MLQQ01000018">
    <property type="protein sequence ID" value="OIJ12935.1"/>
    <property type="molecule type" value="Genomic_DNA"/>
</dbReference>
<comment type="subcellular location">
    <subcellularLocation>
        <location evidence="1">Cell membrane</location>
    </subcellularLocation>
</comment>
<dbReference type="PRINTS" id="PR00260">
    <property type="entry name" value="CHEMTRNSDUCR"/>
</dbReference>
<feature type="coiled-coil region" evidence="7">
    <location>
        <begin position="103"/>
        <end position="130"/>
    </location>
</feature>
<dbReference type="InterPro" id="IPR003660">
    <property type="entry name" value="HAMP_dom"/>
</dbReference>
<keyword evidence="2" id="KW-1003">Cell membrane</keyword>
<comment type="caution">
    <text evidence="11">The sequence shown here is derived from an EMBL/GenBank/DDBJ whole genome shotgun (WGS) entry which is preliminary data.</text>
</comment>
<evidence type="ECO:0000256" key="1">
    <source>
        <dbReference type="ARBA" id="ARBA00004236"/>
    </source>
</evidence>
<dbReference type="SMART" id="SM00304">
    <property type="entry name" value="HAMP"/>
    <property type="match status" value="1"/>
</dbReference>